<dbReference type="FunCoup" id="Q7NFS8">
    <property type="interactions" value="78"/>
</dbReference>
<feature type="binding site" evidence="10">
    <location>
        <position position="286"/>
    </location>
    <ligand>
        <name>Zn(2+)</name>
        <dbReference type="ChEBI" id="CHEBI:29105"/>
    </ligand>
</feature>
<dbReference type="PhylomeDB" id="Q7NFS8"/>
<feature type="binding site" evidence="10">
    <location>
        <begin position="149"/>
        <end position="152"/>
    </location>
    <ligand>
        <name>GTP</name>
        <dbReference type="ChEBI" id="CHEBI:37565"/>
    </ligand>
</feature>
<keyword evidence="15" id="KW-1185">Reference proteome</keyword>
<keyword evidence="9 10" id="KW-0342">GTP-binding</keyword>
<dbReference type="EnsemblBacteria" id="BAC91387">
    <property type="protein sequence ID" value="BAC91387"/>
    <property type="gene ID" value="BAC91387"/>
</dbReference>
<dbReference type="EC" id="3.6.1.-" evidence="10"/>
<feature type="binding site" evidence="10">
    <location>
        <position position="294"/>
    </location>
    <ligand>
        <name>Zn(2+)</name>
        <dbReference type="ChEBI" id="CHEBI:29105"/>
    </ligand>
</feature>
<evidence type="ECO:0000259" key="12">
    <source>
        <dbReference type="PROSITE" id="PS50936"/>
    </source>
</evidence>
<dbReference type="HAMAP" id="MF_01820">
    <property type="entry name" value="GTPase_RsgA"/>
    <property type="match status" value="1"/>
</dbReference>
<dbReference type="SUPFAM" id="SSF52540">
    <property type="entry name" value="P-loop containing nucleoside triphosphate hydrolases"/>
    <property type="match status" value="1"/>
</dbReference>
<dbReference type="GO" id="GO:0046872">
    <property type="term" value="F:metal ion binding"/>
    <property type="evidence" value="ECO:0007669"/>
    <property type="project" value="UniProtKB-KW"/>
</dbReference>
<dbReference type="GO" id="GO:0003924">
    <property type="term" value="F:GTPase activity"/>
    <property type="evidence" value="ECO:0000318"/>
    <property type="project" value="GO_Central"/>
</dbReference>
<dbReference type="PANTHER" id="PTHR32120:SF10">
    <property type="entry name" value="SMALL RIBOSOMAL SUBUNIT BIOGENESIS GTPASE RSGA"/>
    <property type="match status" value="1"/>
</dbReference>
<dbReference type="eggNOG" id="COG1162">
    <property type="taxonomic scope" value="Bacteria"/>
</dbReference>
<dbReference type="Pfam" id="PF03193">
    <property type="entry name" value="RsgA_GTPase"/>
    <property type="match status" value="1"/>
</dbReference>
<dbReference type="InterPro" id="IPR012340">
    <property type="entry name" value="NA-bd_OB-fold"/>
</dbReference>
<dbReference type="InterPro" id="IPR030378">
    <property type="entry name" value="G_CP_dom"/>
</dbReference>
<evidence type="ECO:0000256" key="2">
    <source>
        <dbReference type="ARBA" id="ARBA00022517"/>
    </source>
</evidence>
<feature type="binding site" evidence="10">
    <location>
        <position position="288"/>
    </location>
    <ligand>
        <name>Zn(2+)</name>
        <dbReference type="ChEBI" id="CHEBI:29105"/>
    </ligand>
</feature>
<evidence type="ECO:0000256" key="9">
    <source>
        <dbReference type="ARBA" id="ARBA00023134"/>
    </source>
</evidence>
<evidence type="ECO:0000256" key="10">
    <source>
        <dbReference type="HAMAP-Rule" id="MF_01820"/>
    </source>
</evidence>
<evidence type="ECO:0000256" key="3">
    <source>
        <dbReference type="ARBA" id="ARBA00022723"/>
    </source>
</evidence>
<evidence type="ECO:0000256" key="8">
    <source>
        <dbReference type="ARBA" id="ARBA00022884"/>
    </source>
</evidence>
<evidence type="ECO:0000313" key="15">
    <source>
        <dbReference type="Proteomes" id="UP000000557"/>
    </source>
</evidence>
<comment type="subunit">
    <text evidence="10">Monomer. Associates with 30S ribosomal subunit, binds 16S rRNA.</text>
</comment>
<keyword evidence="3 10" id="KW-0479">Metal-binding</keyword>
<organism evidence="14 15">
    <name type="scientific">Gloeobacter violaceus (strain ATCC 29082 / PCC 7421)</name>
    <dbReference type="NCBI Taxonomy" id="251221"/>
    <lineage>
        <taxon>Bacteria</taxon>
        <taxon>Bacillati</taxon>
        <taxon>Cyanobacteriota</taxon>
        <taxon>Cyanophyceae</taxon>
        <taxon>Gloeobacterales</taxon>
        <taxon>Gloeobacteraceae</taxon>
        <taxon>Gloeobacter</taxon>
    </lineage>
</organism>
<keyword evidence="1 10" id="KW-0963">Cytoplasm</keyword>
<comment type="function">
    <text evidence="10">One of several proteins that assist in the late maturation steps of the functional core of the 30S ribosomal subunit. Helps release RbfA from mature subunits. May play a role in the assembly of ribosomal proteins into the subunit. Circularly permuted GTPase that catalyzes slow GTP hydrolysis, GTPase activity is stimulated by the 30S ribosomal subunit.</text>
</comment>
<keyword evidence="2 10" id="KW-0690">Ribosome biogenesis</keyword>
<feature type="domain" description="EngC GTPase" evidence="12">
    <location>
        <begin position="110"/>
        <end position="256"/>
    </location>
</feature>
<dbReference type="HOGENOM" id="CLU_033617_0_1_3"/>
<feature type="domain" description="CP-type G" evidence="13">
    <location>
        <begin position="92"/>
        <end position="258"/>
    </location>
</feature>
<keyword evidence="4 10" id="KW-0699">rRNA-binding</keyword>
<feature type="region of interest" description="Disordered" evidence="11">
    <location>
        <begin position="322"/>
        <end position="352"/>
    </location>
</feature>
<evidence type="ECO:0000256" key="1">
    <source>
        <dbReference type="ARBA" id="ARBA00022490"/>
    </source>
</evidence>
<evidence type="ECO:0000256" key="5">
    <source>
        <dbReference type="ARBA" id="ARBA00022741"/>
    </source>
</evidence>
<reference evidence="14 15" key="1">
    <citation type="journal article" date="2003" name="DNA Res.">
        <title>Complete genome structure of Gloeobacter violaceus PCC 7421, a cyanobacterium that lacks thylakoids.</title>
        <authorList>
            <person name="Nakamura Y."/>
            <person name="Kaneko T."/>
            <person name="Sato S."/>
            <person name="Mimuro M."/>
            <person name="Miyashita H."/>
            <person name="Tsuchiya T."/>
            <person name="Sasamoto S."/>
            <person name="Watanabe A."/>
            <person name="Kawashima K."/>
            <person name="Kishida Y."/>
            <person name="Kiyokawa C."/>
            <person name="Kohara M."/>
            <person name="Matsumoto M."/>
            <person name="Matsuno A."/>
            <person name="Nakazaki N."/>
            <person name="Shimpo S."/>
            <person name="Takeuchi C."/>
            <person name="Yamada M."/>
            <person name="Tabata S."/>
        </authorList>
    </citation>
    <scope>NUCLEOTIDE SEQUENCE [LARGE SCALE GENOMIC DNA]</scope>
    <source>
        <strain evidence="15">ATCC 29082 / PCC 7421</strain>
    </source>
</reference>
<dbReference type="InterPro" id="IPR010914">
    <property type="entry name" value="RsgA_GTPase_dom"/>
</dbReference>
<gene>
    <name evidence="10" type="primary">rsgA</name>
    <name evidence="14" type="ordered locus">glr3446</name>
</gene>
<dbReference type="STRING" id="251221.gene:10760958"/>
<dbReference type="GO" id="GO:0019843">
    <property type="term" value="F:rRNA binding"/>
    <property type="evidence" value="ECO:0000318"/>
    <property type="project" value="GO_Central"/>
</dbReference>
<keyword evidence="8 10" id="KW-0694">RNA-binding</keyword>
<dbReference type="Gene3D" id="3.40.50.300">
    <property type="entry name" value="P-loop containing nucleotide triphosphate hydrolases"/>
    <property type="match status" value="1"/>
</dbReference>
<sequence length="352" mass="38121">MNLDPFGWDSFFAQAFAGYPENEYAPGRVIAEHRGSYGVATEMGEVAAAVSGRLRHAARGPADFPAVGDWVVLERRELPGHGLIQAVLPRKSRFARRAAGGPSEAQLVAANVEVLFLVSGLDGDFNVRRIERYLVLAWESGANPVIVLNKADVCSELEKRVQAVERVAAGVPVVAVSAAAGGLESLASWLTPGRTVALLGSSGVGKSTIANRLLGNPVQAVQGVREHDSRGRHTTTARQLLQLPGGALLIDTPGMRELQLLAGEDSLEAAFADVEALARRCRFRDCSHANEPGCAVQAALQTGELEAARLESYRKLQREAAFEARRQDRSAAQIEKERWKRIHKAQRERQKP</sequence>
<evidence type="ECO:0000256" key="6">
    <source>
        <dbReference type="ARBA" id="ARBA00022801"/>
    </source>
</evidence>
<comment type="cofactor">
    <cofactor evidence="10">
        <name>Zn(2+)</name>
        <dbReference type="ChEBI" id="CHEBI:29105"/>
    </cofactor>
    <text evidence="10">Binds 1 zinc ion per subunit.</text>
</comment>
<dbReference type="CDD" id="cd01854">
    <property type="entry name" value="YjeQ_EngC"/>
    <property type="match status" value="1"/>
</dbReference>
<evidence type="ECO:0000256" key="7">
    <source>
        <dbReference type="ARBA" id="ARBA00022833"/>
    </source>
</evidence>
<dbReference type="RefSeq" id="WP_011143435.1">
    <property type="nucleotide sequence ID" value="NC_005125.1"/>
</dbReference>
<feature type="binding site" evidence="10">
    <location>
        <position position="281"/>
    </location>
    <ligand>
        <name>Zn(2+)</name>
        <dbReference type="ChEBI" id="CHEBI:29105"/>
    </ligand>
</feature>
<dbReference type="OrthoDB" id="9809485at2"/>
<evidence type="ECO:0000256" key="11">
    <source>
        <dbReference type="SAM" id="MobiDB-lite"/>
    </source>
</evidence>
<keyword evidence="6 10" id="KW-0378">Hydrolase</keyword>
<evidence type="ECO:0000259" key="13">
    <source>
        <dbReference type="PROSITE" id="PS51721"/>
    </source>
</evidence>
<evidence type="ECO:0000256" key="4">
    <source>
        <dbReference type="ARBA" id="ARBA00022730"/>
    </source>
</evidence>
<keyword evidence="5 10" id="KW-0547">Nucleotide-binding</keyword>
<dbReference type="GO" id="GO:0000028">
    <property type="term" value="P:ribosomal small subunit assembly"/>
    <property type="evidence" value="ECO:0000318"/>
    <property type="project" value="GO_Central"/>
</dbReference>
<dbReference type="KEGG" id="gvi:glr3446"/>
<reference evidence="14 15" key="2">
    <citation type="journal article" date="2003" name="DNA Res.">
        <title>Complete genome structure of Gloeobacter violaceus PCC 7421, a cyanobacterium that lacks thylakoids (supplement).</title>
        <authorList>
            <person name="Nakamura Y."/>
            <person name="Kaneko T."/>
            <person name="Sato S."/>
            <person name="Mimuro M."/>
            <person name="Miyashita H."/>
            <person name="Tsuchiya T."/>
            <person name="Sasamoto S."/>
            <person name="Watanabe A."/>
            <person name="Kawashima K."/>
            <person name="Kishida Y."/>
            <person name="Kiyokawa C."/>
            <person name="Kohara M."/>
            <person name="Matsumoto M."/>
            <person name="Matsuno A."/>
            <person name="Nakazaki N."/>
            <person name="Shimpo S."/>
            <person name="Takeuchi C."/>
            <person name="Yamada M."/>
            <person name="Tabata S."/>
        </authorList>
    </citation>
    <scope>NUCLEOTIDE SEQUENCE [LARGE SCALE GENOMIC DNA]</scope>
    <source>
        <strain evidence="15">ATCC 29082 / PCC 7421</strain>
    </source>
</reference>
<evidence type="ECO:0000313" key="14">
    <source>
        <dbReference type="EMBL" id="BAC91387.1"/>
    </source>
</evidence>
<accession>Q7NFS8</accession>
<dbReference type="SUPFAM" id="SSF50249">
    <property type="entry name" value="Nucleic acid-binding proteins"/>
    <property type="match status" value="1"/>
</dbReference>
<dbReference type="Gene3D" id="1.10.40.50">
    <property type="entry name" value="Probable gtpase engc, domain 3"/>
    <property type="match status" value="1"/>
</dbReference>
<comment type="similarity">
    <text evidence="10">Belongs to the TRAFAC class YlqF/YawG GTPase family. RsgA subfamily.</text>
</comment>
<feature type="binding site" evidence="10">
    <location>
        <begin position="200"/>
        <end position="208"/>
    </location>
    <ligand>
        <name>GTP</name>
        <dbReference type="ChEBI" id="CHEBI:37565"/>
    </ligand>
</feature>
<name>Q7NFS8_GLOVI</name>
<feature type="compositionally biased region" description="Basic and acidic residues" evidence="11">
    <location>
        <begin position="322"/>
        <end position="338"/>
    </location>
</feature>
<dbReference type="InterPro" id="IPR004881">
    <property type="entry name" value="Ribosome_biogen_GTPase_RsgA"/>
</dbReference>
<dbReference type="Proteomes" id="UP000000557">
    <property type="component" value="Chromosome"/>
</dbReference>
<dbReference type="GO" id="GO:0005525">
    <property type="term" value="F:GTP binding"/>
    <property type="evidence" value="ECO:0007669"/>
    <property type="project" value="UniProtKB-UniRule"/>
</dbReference>
<dbReference type="PROSITE" id="PS50936">
    <property type="entry name" value="ENGC_GTPASE"/>
    <property type="match status" value="1"/>
</dbReference>
<dbReference type="AlphaFoldDB" id="Q7NFS8"/>
<dbReference type="PROSITE" id="PS51721">
    <property type="entry name" value="G_CP"/>
    <property type="match status" value="1"/>
</dbReference>
<protein>
    <recommendedName>
        <fullName evidence="10">Small ribosomal subunit biogenesis GTPase RsgA</fullName>
        <ecNumber evidence="10">3.6.1.-</ecNumber>
    </recommendedName>
</protein>
<dbReference type="NCBIfam" id="TIGR00157">
    <property type="entry name" value="ribosome small subunit-dependent GTPase A"/>
    <property type="match status" value="1"/>
</dbReference>
<dbReference type="EMBL" id="BA000045">
    <property type="protein sequence ID" value="BAC91387.1"/>
    <property type="molecule type" value="Genomic_DNA"/>
</dbReference>
<dbReference type="PANTHER" id="PTHR32120">
    <property type="entry name" value="SMALL RIBOSOMAL SUBUNIT BIOGENESIS GTPASE RSGA"/>
    <property type="match status" value="1"/>
</dbReference>
<dbReference type="GO" id="GO:0005737">
    <property type="term" value="C:cytoplasm"/>
    <property type="evidence" value="ECO:0007669"/>
    <property type="project" value="UniProtKB-SubCell"/>
</dbReference>
<proteinExistence type="inferred from homology"/>
<dbReference type="InParanoid" id="Q7NFS8"/>
<dbReference type="InterPro" id="IPR027417">
    <property type="entry name" value="P-loop_NTPase"/>
</dbReference>
<keyword evidence="7 10" id="KW-0862">Zinc</keyword>
<comment type="subcellular location">
    <subcellularLocation>
        <location evidence="10">Cytoplasm</location>
    </subcellularLocation>
</comment>
<dbReference type="PATRIC" id="fig|251221.4.peg.3479"/>